<dbReference type="GO" id="GO:0046475">
    <property type="term" value="P:glycerophospholipid catabolic process"/>
    <property type="evidence" value="ECO:0007669"/>
    <property type="project" value="TreeGrafter"/>
</dbReference>
<proteinExistence type="predicted"/>
<dbReference type="PANTHER" id="PTHR10728">
    <property type="entry name" value="CYTOSOLIC PHOSPHOLIPASE A2"/>
    <property type="match status" value="1"/>
</dbReference>
<dbReference type="OrthoDB" id="270970at2759"/>
<keyword evidence="3" id="KW-0442">Lipid degradation</keyword>
<evidence type="ECO:0000259" key="4">
    <source>
        <dbReference type="PROSITE" id="PS51210"/>
    </source>
</evidence>
<dbReference type="GeneTree" id="ENSGT01030000234606"/>
<dbReference type="SUPFAM" id="SSF52151">
    <property type="entry name" value="FabD/lysophospholipase-like"/>
    <property type="match status" value="1"/>
</dbReference>
<evidence type="ECO:0000256" key="1">
    <source>
        <dbReference type="ARBA" id="ARBA00022801"/>
    </source>
</evidence>
<reference evidence="5" key="1">
    <citation type="submission" date="2025-08" db="UniProtKB">
        <authorList>
            <consortium name="Ensembl"/>
        </authorList>
    </citation>
    <scope>IDENTIFICATION</scope>
</reference>
<dbReference type="AlphaFoldDB" id="A0A8C4YS26"/>
<name>A0A8C4YS26_9SAUR</name>
<dbReference type="InterPro" id="IPR016035">
    <property type="entry name" value="Acyl_Trfase/lysoPLipase"/>
</dbReference>
<feature type="domain" description="PLA2c" evidence="4">
    <location>
        <begin position="1"/>
        <end position="190"/>
    </location>
</feature>
<dbReference type="GO" id="GO:0047498">
    <property type="term" value="F:calcium-dependent phospholipase A2 activity"/>
    <property type="evidence" value="ECO:0007669"/>
    <property type="project" value="TreeGrafter"/>
</dbReference>
<dbReference type="Ensembl" id="ENSGEVT00005031657.1">
    <property type="protein sequence ID" value="ENSGEVP00005030139.1"/>
    <property type="gene ID" value="ENSGEVG00005021049.1"/>
</dbReference>
<dbReference type="PROSITE" id="PS51210">
    <property type="entry name" value="PLA2C"/>
    <property type="match status" value="1"/>
</dbReference>
<keyword evidence="1 3" id="KW-0378">Hydrolase</keyword>
<organism evidence="5 6">
    <name type="scientific">Gopherus evgoodei</name>
    <name type="common">Goodes thornscrub tortoise</name>
    <dbReference type="NCBI Taxonomy" id="1825980"/>
    <lineage>
        <taxon>Eukaryota</taxon>
        <taxon>Metazoa</taxon>
        <taxon>Chordata</taxon>
        <taxon>Craniata</taxon>
        <taxon>Vertebrata</taxon>
        <taxon>Euteleostomi</taxon>
        <taxon>Archelosauria</taxon>
        <taxon>Testudinata</taxon>
        <taxon>Testudines</taxon>
        <taxon>Cryptodira</taxon>
        <taxon>Durocryptodira</taxon>
        <taxon>Testudinoidea</taxon>
        <taxon>Testudinidae</taxon>
        <taxon>Gopherus</taxon>
    </lineage>
</organism>
<dbReference type="PANTHER" id="PTHR10728:SF39">
    <property type="entry name" value="CYTOSOLIC PHOSPHOLIPASE A2 GAMMA"/>
    <property type="match status" value="1"/>
</dbReference>
<dbReference type="Proteomes" id="UP000694390">
    <property type="component" value="Unassembled WGS sequence"/>
</dbReference>
<protein>
    <recommendedName>
        <fullName evidence="4">PLA2c domain-containing protein</fullName>
    </recommendedName>
</protein>
<dbReference type="InterPro" id="IPR002642">
    <property type="entry name" value="LysoPLipase_cat_dom"/>
</dbReference>
<dbReference type="Pfam" id="PF01735">
    <property type="entry name" value="PLA2_B"/>
    <property type="match status" value="1"/>
</dbReference>
<keyword evidence="2 3" id="KW-0443">Lipid metabolism</keyword>
<accession>A0A8C4YS26</accession>
<evidence type="ECO:0000313" key="6">
    <source>
        <dbReference type="Proteomes" id="UP000694390"/>
    </source>
</evidence>
<sequence>EDVVKAKTITGFKKEFICLSLFSLTQDTKDNMPNITILGSGGGLRAMIALQGTLVEMKKQGLLDAVLHLCGVSGSTWCMSTLYKDKNWTEKVQDLEECLCDTLSKSSWDLHKAYSLVCQAAKDELFSLTDVWASFVPLPISSKRSLRHLSISKERTSRLCKVFGYPFPIKTSGNLASKSLRWFWKSHSSI</sequence>
<dbReference type="GO" id="GO:0005635">
    <property type="term" value="C:nuclear envelope"/>
    <property type="evidence" value="ECO:0007669"/>
    <property type="project" value="TreeGrafter"/>
</dbReference>
<keyword evidence="6" id="KW-1185">Reference proteome</keyword>
<dbReference type="GO" id="GO:0005544">
    <property type="term" value="F:calcium-dependent phospholipid binding"/>
    <property type="evidence" value="ECO:0007669"/>
    <property type="project" value="TreeGrafter"/>
</dbReference>
<dbReference type="Gene3D" id="3.40.1090.10">
    <property type="entry name" value="Cytosolic phospholipase A2 catalytic domain"/>
    <property type="match status" value="1"/>
</dbReference>
<dbReference type="GO" id="GO:0005654">
    <property type="term" value="C:nucleoplasm"/>
    <property type="evidence" value="ECO:0007669"/>
    <property type="project" value="TreeGrafter"/>
</dbReference>
<evidence type="ECO:0000313" key="5">
    <source>
        <dbReference type="Ensembl" id="ENSGEVP00005030139.1"/>
    </source>
</evidence>
<evidence type="ECO:0000256" key="3">
    <source>
        <dbReference type="PROSITE-ProRule" id="PRU00555"/>
    </source>
</evidence>
<reference evidence="5" key="2">
    <citation type="submission" date="2025-09" db="UniProtKB">
        <authorList>
            <consortium name="Ensembl"/>
        </authorList>
    </citation>
    <scope>IDENTIFICATION</scope>
</reference>
<evidence type="ECO:0000256" key="2">
    <source>
        <dbReference type="ARBA" id="ARBA00023098"/>
    </source>
</evidence>
<dbReference type="GO" id="GO:0005509">
    <property type="term" value="F:calcium ion binding"/>
    <property type="evidence" value="ECO:0007669"/>
    <property type="project" value="TreeGrafter"/>
</dbReference>
<dbReference type="GO" id="GO:0005829">
    <property type="term" value="C:cytosol"/>
    <property type="evidence" value="ECO:0007669"/>
    <property type="project" value="TreeGrafter"/>
</dbReference>